<sequence length="217" mass="24762">MALENSQRTSPNEENLNTALCPMPSCTGEGNLTIHCGDNYHYLCSLREEKEKYTDGLEFCCLRCQETGEEVLTIPEYIRKPQEHPQQFREACKAEFTHTKIPKVLWITKSKAQLEGKALSLKSVLSQLTEEMYSQYQKPGEEAEIFTRRKILLLQCLQPGQFKDVNVVNPEIKNFLRNLPQQGNEELVMCARVCEQDVADKEAGHSPYLTHFGCTAT</sequence>
<name>A0ABQ9IIT9_9NEOP</name>
<gene>
    <name evidence="1" type="ORF">PR048_001921</name>
</gene>
<reference evidence="1 2" key="1">
    <citation type="submission" date="2023-02" db="EMBL/GenBank/DDBJ databases">
        <title>LHISI_Scaffold_Assembly.</title>
        <authorList>
            <person name="Stuart O.P."/>
            <person name="Cleave R."/>
            <person name="Magrath M.J.L."/>
            <person name="Mikheyev A.S."/>
        </authorList>
    </citation>
    <scope>NUCLEOTIDE SEQUENCE [LARGE SCALE GENOMIC DNA]</scope>
    <source>
        <strain evidence="1">Daus_M_001</strain>
        <tissue evidence="1">Leg muscle</tissue>
    </source>
</reference>
<proteinExistence type="predicted"/>
<accession>A0ABQ9IIT9</accession>
<dbReference type="EMBL" id="JARBHB010000001">
    <property type="protein sequence ID" value="KAJ8896577.1"/>
    <property type="molecule type" value="Genomic_DNA"/>
</dbReference>
<protein>
    <recommendedName>
        <fullName evidence="3">Zinc finger PHD-type domain-containing protein</fullName>
    </recommendedName>
</protein>
<evidence type="ECO:0000313" key="1">
    <source>
        <dbReference type="EMBL" id="KAJ8896577.1"/>
    </source>
</evidence>
<evidence type="ECO:0008006" key="3">
    <source>
        <dbReference type="Google" id="ProtNLM"/>
    </source>
</evidence>
<organism evidence="1 2">
    <name type="scientific">Dryococelus australis</name>
    <dbReference type="NCBI Taxonomy" id="614101"/>
    <lineage>
        <taxon>Eukaryota</taxon>
        <taxon>Metazoa</taxon>
        <taxon>Ecdysozoa</taxon>
        <taxon>Arthropoda</taxon>
        <taxon>Hexapoda</taxon>
        <taxon>Insecta</taxon>
        <taxon>Pterygota</taxon>
        <taxon>Neoptera</taxon>
        <taxon>Polyneoptera</taxon>
        <taxon>Phasmatodea</taxon>
        <taxon>Verophasmatodea</taxon>
        <taxon>Anareolatae</taxon>
        <taxon>Phasmatidae</taxon>
        <taxon>Eurycanthinae</taxon>
        <taxon>Dryococelus</taxon>
    </lineage>
</organism>
<keyword evidence="2" id="KW-1185">Reference proteome</keyword>
<comment type="caution">
    <text evidence="1">The sequence shown here is derived from an EMBL/GenBank/DDBJ whole genome shotgun (WGS) entry which is preliminary data.</text>
</comment>
<evidence type="ECO:0000313" key="2">
    <source>
        <dbReference type="Proteomes" id="UP001159363"/>
    </source>
</evidence>
<dbReference type="Proteomes" id="UP001159363">
    <property type="component" value="Chromosome 1"/>
</dbReference>